<keyword evidence="3" id="KW-1185">Reference proteome</keyword>
<name>V5C0C9_9GAMM</name>
<feature type="compositionally biased region" description="Basic and acidic residues" evidence="1">
    <location>
        <begin position="56"/>
        <end position="68"/>
    </location>
</feature>
<dbReference type="STRING" id="1116472.MGMO_81c00030"/>
<evidence type="ECO:0000313" key="3">
    <source>
        <dbReference type="Proteomes" id="UP000017842"/>
    </source>
</evidence>
<dbReference type="RefSeq" id="WP_023494998.1">
    <property type="nucleotide sequence ID" value="NZ_AYLO01000078.1"/>
</dbReference>
<reference evidence="2 3" key="1">
    <citation type="journal article" date="2013" name="Genome Announc.">
        <title>Draft Genome Sequence of the Methanotrophic Gammaproteobacterium Methyloglobulus morosus DSM 22980 Strain KoM1.</title>
        <authorList>
            <person name="Poehlein A."/>
            <person name="Deutzmann J.S."/>
            <person name="Daniel R."/>
            <person name="Simeonova D.D."/>
        </authorList>
    </citation>
    <scope>NUCLEOTIDE SEQUENCE [LARGE SCALE GENOMIC DNA]</scope>
    <source>
        <strain evidence="2 3">KoM1</strain>
    </source>
</reference>
<accession>V5C0C9</accession>
<dbReference type="AlphaFoldDB" id="V5C0C9"/>
<dbReference type="Proteomes" id="UP000017842">
    <property type="component" value="Unassembled WGS sequence"/>
</dbReference>
<comment type="caution">
    <text evidence="2">The sequence shown here is derived from an EMBL/GenBank/DDBJ whole genome shotgun (WGS) entry which is preliminary data.</text>
</comment>
<protein>
    <submittedName>
        <fullName evidence="2">Uncharacterized protein</fullName>
    </submittedName>
</protein>
<dbReference type="EMBL" id="AYLO01000078">
    <property type="protein sequence ID" value="ESS71957.1"/>
    <property type="molecule type" value="Genomic_DNA"/>
</dbReference>
<gene>
    <name evidence="2" type="ORF">MGMO_81c00030</name>
</gene>
<organism evidence="2 3">
    <name type="scientific">Methyloglobulus morosus KoM1</name>
    <dbReference type="NCBI Taxonomy" id="1116472"/>
    <lineage>
        <taxon>Bacteria</taxon>
        <taxon>Pseudomonadati</taxon>
        <taxon>Pseudomonadota</taxon>
        <taxon>Gammaproteobacteria</taxon>
        <taxon>Methylococcales</taxon>
        <taxon>Methylococcaceae</taxon>
        <taxon>Methyloglobulus</taxon>
    </lineage>
</organism>
<evidence type="ECO:0000313" key="2">
    <source>
        <dbReference type="EMBL" id="ESS71957.1"/>
    </source>
</evidence>
<feature type="region of interest" description="Disordered" evidence="1">
    <location>
        <begin position="33"/>
        <end position="92"/>
    </location>
</feature>
<sequence>MLNFKSKKITLPLFLSVLLALIFPTLTLAEPYGTGDIASSRAEEQRAAIAKRKERIKKEKEEAAKKAAETQPGKPTEAPIPAGDEQEKPAAQ</sequence>
<evidence type="ECO:0000256" key="1">
    <source>
        <dbReference type="SAM" id="MobiDB-lite"/>
    </source>
</evidence>
<proteinExistence type="predicted"/>